<evidence type="ECO:0000313" key="2">
    <source>
        <dbReference type="Proteomes" id="UP000289152"/>
    </source>
</evidence>
<dbReference type="EMBL" id="SDIL01000080">
    <property type="protein sequence ID" value="RXK37005.1"/>
    <property type="molecule type" value="Genomic_DNA"/>
</dbReference>
<dbReference type="InParanoid" id="A0A4Q1BHC6"/>
<dbReference type="AlphaFoldDB" id="A0A4Q1BHC6"/>
<accession>A0A4Q1BHC6</accession>
<keyword evidence="2" id="KW-1185">Reference proteome</keyword>
<gene>
    <name evidence="1" type="ORF">M231_05712</name>
</gene>
<evidence type="ECO:0000313" key="1">
    <source>
        <dbReference type="EMBL" id="RXK37005.1"/>
    </source>
</evidence>
<dbReference type="VEuPathDB" id="FungiDB:TREMEDRAFT_65820"/>
<protein>
    <submittedName>
        <fullName evidence="1">Uncharacterized protein</fullName>
    </submittedName>
</protein>
<dbReference type="Proteomes" id="UP000289152">
    <property type="component" value="Unassembled WGS sequence"/>
</dbReference>
<reference evidence="1 2" key="1">
    <citation type="submission" date="2016-06" db="EMBL/GenBank/DDBJ databases">
        <title>Evolution of pathogenesis and genome organization in the Tremellales.</title>
        <authorList>
            <person name="Cuomo C."/>
            <person name="Litvintseva A."/>
            <person name="Heitman J."/>
            <person name="Chen Y."/>
            <person name="Sun S."/>
            <person name="Springer D."/>
            <person name="Dromer F."/>
            <person name="Young S."/>
            <person name="Zeng Q."/>
            <person name="Chapman S."/>
            <person name="Gujja S."/>
            <person name="Saif S."/>
            <person name="Birren B."/>
        </authorList>
    </citation>
    <scope>NUCLEOTIDE SEQUENCE [LARGE SCALE GENOMIC DNA]</scope>
    <source>
        <strain evidence="1 2">ATCC 28783</strain>
    </source>
</reference>
<sequence length="426" mass="48701">MDGTRGITSFESNVKRQGKKLYETTALHLARDGYGKTFRPVTLFSLSPLPQPTISTHHLRAKLKMNNLAKSSNGPVLPPEILFKIAQFLHNNNWGDTFFNLSLASKETYCLVTSIHYTRETLTVNDDVVSDLIDFFSYYSPGLDFKDGLPDDIWAPKNITSSKPARKAWGCQFTRRIKVRQVDLLCLPDIAKNLVTHGVNLFPRVEHLAVSGVDHIWGGEFTDDTAKIVARTLVPSRIDNLCVCLEHWDLDGYLPFIKATLSFHPPGYVPANALTVDIRQNLWSLYIHSLGYDTSNESIVLKYLLRQWSDMKSCRSVMIPKLEIVATDGLEHEGRDWILHGLDEFNRKNGSDEGEGLISWDDLKPLIQFRNDIDERCCKTCDISLYTLPKYEGHSDLSDEDSLDYYQYLDGRDYVISDDEDYYYYD</sequence>
<organism evidence="1 2">
    <name type="scientific">Tremella mesenterica</name>
    <name type="common">Jelly fungus</name>
    <dbReference type="NCBI Taxonomy" id="5217"/>
    <lineage>
        <taxon>Eukaryota</taxon>
        <taxon>Fungi</taxon>
        <taxon>Dikarya</taxon>
        <taxon>Basidiomycota</taxon>
        <taxon>Agaricomycotina</taxon>
        <taxon>Tremellomycetes</taxon>
        <taxon>Tremellales</taxon>
        <taxon>Tremellaceae</taxon>
        <taxon>Tremella</taxon>
    </lineage>
</organism>
<name>A0A4Q1BHC6_TREME</name>
<proteinExistence type="predicted"/>
<comment type="caution">
    <text evidence="1">The sequence shown here is derived from an EMBL/GenBank/DDBJ whole genome shotgun (WGS) entry which is preliminary data.</text>
</comment>